<dbReference type="AlphaFoldDB" id="A0A379S9V3"/>
<accession>A0A379S9V3</accession>
<reference evidence="1 2" key="1">
    <citation type="submission" date="2018-06" db="EMBL/GenBank/DDBJ databases">
        <authorList>
            <consortium name="Pathogen Informatics"/>
            <person name="Doyle S."/>
        </authorList>
    </citation>
    <scope>NUCLEOTIDE SEQUENCE [LARGE SCALE GENOMIC DNA]</scope>
    <source>
        <strain evidence="1 2">NCTC7295</strain>
    </source>
</reference>
<proteinExistence type="predicted"/>
<organism evidence="1 2">
    <name type="scientific">Salmonella enterica subsp. arizonae</name>
    <dbReference type="NCBI Taxonomy" id="59203"/>
    <lineage>
        <taxon>Bacteria</taxon>
        <taxon>Pseudomonadati</taxon>
        <taxon>Pseudomonadota</taxon>
        <taxon>Gammaproteobacteria</taxon>
        <taxon>Enterobacterales</taxon>
        <taxon>Enterobacteriaceae</taxon>
        <taxon>Salmonella</taxon>
    </lineage>
</organism>
<protein>
    <submittedName>
        <fullName evidence="1">Transposase subfamily protein</fullName>
    </submittedName>
</protein>
<dbReference type="EMBL" id="UGWZ01000001">
    <property type="protein sequence ID" value="SUG17072.1"/>
    <property type="molecule type" value="Genomic_DNA"/>
</dbReference>
<evidence type="ECO:0000313" key="1">
    <source>
        <dbReference type="EMBL" id="SUG17072.1"/>
    </source>
</evidence>
<evidence type="ECO:0000313" key="2">
    <source>
        <dbReference type="Proteomes" id="UP000254124"/>
    </source>
</evidence>
<sequence length="49" mass="5637">MKKTRYTEEQIAFALKQAETAPASGKSAERWEFLRPHFTTGRKNLPGWA</sequence>
<dbReference type="Proteomes" id="UP000254124">
    <property type="component" value="Unassembled WGS sequence"/>
</dbReference>
<gene>
    <name evidence="1" type="ORF">NCTC7295_04811</name>
</gene>
<name>A0A379S9V3_SALER</name>